<dbReference type="AlphaFoldDB" id="A0A075H382"/>
<name>A0A075H382_9ARCH</name>
<accession>A0A075H382</accession>
<proteinExistence type="predicted"/>
<dbReference type="EMBL" id="KF900896">
    <property type="protein sequence ID" value="AIF10631.1"/>
    <property type="molecule type" value="Genomic_DNA"/>
</dbReference>
<protein>
    <submittedName>
        <fullName evidence="1">Uncharacterized protein</fullName>
    </submittedName>
</protein>
<reference evidence="1" key="1">
    <citation type="journal article" date="2014" name="Genome Biol. Evol.">
        <title>Pangenome evidence for extensive interdomain horizontal transfer affecting lineage core and shell genes in uncultured planktonic thaumarchaeota and euryarchaeota.</title>
        <authorList>
            <person name="Deschamps P."/>
            <person name="Zivanovic Y."/>
            <person name="Moreira D."/>
            <person name="Rodriguez-Valera F."/>
            <person name="Lopez-Garcia P."/>
        </authorList>
    </citation>
    <scope>NUCLEOTIDE SEQUENCE</scope>
</reference>
<evidence type="ECO:0000313" key="1">
    <source>
        <dbReference type="EMBL" id="AIF10631.1"/>
    </source>
</evidence>
<sequence length="66" mass="7731">MITIPSNVNEFKLVGEEHCCSNQPIFQITYKHIPRKWLVCNACLELEQFRDGIEKKVRIGDIHESM</sequence>
<organism evidence="1">
    <name type="scientific">uncultured marine thaumarchaeote KM3_46_G12</name>
    <dbReference type="NCBI Taxonomy" id="1456162"/>
    <lineage>
        <taxon>Archaea</taxon>
        <taxon>Nitrososphaerota</taxon>
        <taxon>environmental samples</taxon>
    </lineage>
</organism>